<evidence type="ECO:0000313" key="2">
    <source>
        <dbReference type="EMBL" id="SHH80283.1"/>
    </source>
</evidence>
<keyword evidence="3" id="KW-1185">Reference proteome</keyword>
<feature type="domain" description="Probable sensor" evidence="1">
    <location>
        <begin position="41"/>
        <end position="127"/>
    </location>
</feature>
<dbReference type="Pfam" id="PF21751">
    <property type="entry name" value="DACNV"/>
    <property type="match status" value="1"/>
</dbReference>
<gene>
    <name evidence="2" type="ORF">SAMN02745124_01962</name>
</gene>
<evidence type="ECO:0000313" key="3">
    <source>
        <dbReference type="Proteomes" id="UP000184139"/>
    </source>
</evidence>
<dbReference type="AlphaFoldDB" id="A0A1M5VZD1"/>
<dbReference type="OrthoDB" id="5526591at2"/>
<evidence type="ECO:0000259" key="1">
    <source>
        <dbReference type="Pfam" id="PF21751"/>
    </source>
</evidence>
<name>A0A1M5VZD1_9BACT</name>
<proteinExistence type="predicted"/>
<dbReference type="InterPro" id="IPR048551">
    <property type="entry name" value="DACNV"/>
</dbReference>
<sequence>MDNRAYQISKSFLETLYERLTGSTEAIVPDDNLSDVFLRGDTPSREHLAEMINVAHWASYTTEEGHPVIVSLIYRELPSTNDAFHFDIPLDFCDKTLGKLGPALTSPHADIAVWPDGSGQLKIWGFTSIPDETTIKSDLWVQILGPGRILIMYSGRAVAALSANQAVFIDPRSFLHSIMPKIVAQAKASDITLTNLFRYNAILKIAQQMRLHGRGGTVLIVPAGKSWEKSIATPVKYTGGTDFLDAEAMVPTPSRTELADAENLTRIVSEMNLTLKKDWLQNWQQVQRQCSRIARLTAVDGALVMTFDRYVHCFGAKIKALDPRSAAGELSVIEPFENRPVTRRSFSDLSGTRHLSAAQFAFDQPEALVIVASQDGNVTFFTKTSDGKGILTVQQAEMALLHEGLGSLAWNLSFFSEMGWLEKGVGKNEKGYLAGVLAWMRNAFRKDG</sequence>
<organism evidence="2 3">
    <name type="scientific">Desulfofustis glycolicus DSM 9705</name>
    <dbReference type="NCBI Taxonomy" id="1121409"/>
    <lineage>
        <taxon>Bacteria</taxon>
        <taxon>Pseudomonadati</taxon>
        <taxon>Thermodesulfobacteriota</taxon>
        <taxon>Desulfobulbia</taxon>
        <taxon>Desulfobulbales</taxon>
        <taxon>Desulfocapsaceae</taxon>
        <taxon>Desulfofustis</taxon>
    </lineage>
</organism>
<dbReference type="Proteomes" id="UP000184139">
    <property type="component" value="Unassembled WGS sequence"/>
</dbReference>
<dbReference type="RefSeq" id="WP_073375628.1">
    <property type="nucleotide sequence ID" value="NZ_FQXS01000010.1"/>
</dbReference>
<dbReference type="STRING" id="1121409.SAMN02745124_01962"/>
<accession>A0A1M5VZD1</accession>
<dbReference type="EMBL" id="FQXS01000010">
    <property type="protein sequence ID" value="SHH80283.1"/>
    <property type="molecule type" value="Genomic_DNA"/>
</dbReference>
<protein>
    <recommendedName>
        <fullName evidence="1">Probable sensor domain-containing protein</fullName>
    </recommendedName>
</protein>
<reference evidence="2 3" key="1">
    <citation type="submission" date="2016-11" db="EMBL/GenBank/DDBJ databases">
        <authorList>
            <person name="Jaros S."/>
            <person name="Januszkiewicz K."/>
            <person name="Wedrychowicz H."/>
        </authorList>
    </citation>
    <scope>NUCLEOTIDE SEQUENCE [LARGE SCALE GENOMIC DNA]</scope>
    <source>
        <strain evidence="2 3">DSM 9705</strain>
    </source>
</reference>